<accession>A0A0B0DDF4</accession>
<dbReference type="SUPFAM" id="SSF142695">
    <property type="entry name" value="RibA-like"/>
    <property type="match status" value="1"/>
</dbReference>
<feature type="binding site" evidence="11">
    <location>
        <position position="79"/>
    </location>
    <ligand>
        <name>Zn(2+)</name>
        <dbReference type="ChEBI" id="CHEBI:29105"/>
        <note>catalytic</note>
    </ligand>
</feature>
<dbReference type="Gene3D" id="3.40.50.10990">
    <property type="entry name" value="GTP cyclohydrolase II"/>
    <property type="match status" value="1"/>
</dbReference>
<feature type="binding site" evidence="11">
    <location>
        <begin position="105"/>
        <end position="107"/>
    </location>
    <ligand>
        <name>GTP</name>
        <dbReference type="ChEBI" id="CHEBI:37565"/>
    </ligand>
</feature>
<evidence type="ECO:0000256" key="10">
    <source>
        <dbReference type="ARBA" id="ARBA00049295"/>
    </source>
</evidence>
<evidence type="ECO:0000256" key="2">
    <source>
        <dbReference type="ARBA" id="ARBA00005520"/>
    </source>
</evidence>
<keyword evidence="5 11" id="KW-0547">Nucleotide-binding</keyword>
<dbReference type="InterPro" id="IPR002734">
    <property type="entry name" value="RibDG_C"/>
</dbReference>
<comment type="catalytic activity">
    <reaction evidence="10 11">
        <text>GTP + 4 H2O = 2,5-diamino-6-hydroxy-4-(5-phosphoribosylamino)-pyrimidine + formate + 2 phosphate + 3 H(+)</text>
        <dbReference type="Rhea" id="RHEA:23704"/>
        <dbReference type="ChEBI" id="CHEBI:15377"/>
        <dbReference type="ChEBI" id="CHEBI:15378"/>
        <dbReference type="ChEBI" id="CHEBI:15740"/>
        <dbReference type="ChEBI" id="CHEBI:37565"/>
        <dbReference type="ChEBI" id="CHEBI:43474"/>
        <dbReference type="ChEBI" id="CHEBI:58614"/>
        <dbReference type="EC" id="3.5.4.25"/>
    </reaction>
</comment>
<proteinExistence type="inferred from homology"/>
<dbReference type="Pfam" id="PF01872">
    <property type="entry name" value="RibD_C"/>
    <property type="match status" value="1"/>
</dbReference>
<keyword evidence="8 11" id="KW-0342">GTP-binding</keyword>
<evidence type="ECO:0000256" key="11">
    <source>
        <dbReference type="HAMAP-Rule" id="MF_00179"/>
    </source>
</evidence>
<dbReference type="GO" id="GO:0003935">
    <property type="term" value="F:GTP cyclohydrolase II activity"/>
    <property type="evidence" value="ECO:0007669"/>
    <property type="project" value="UniProtKB-UniRule"/>
</dbReference>
<comment type="caution">
    <text evidence="15">The sequence shown here is derived from an EMBL/GenBank/DDBJ whole genome shotgun (WGS) entry which is preliminary data.</text>
</comment>
<organism evidence="15 16">
    <name type="scientific">Kocuria marina</name>
    <dbReference type="NCBI Taxonomy" id="223184"/>
    <lineage>
        <taxon>Bacteria</taxon>
        <taxon>Bacillati</taxon>
        <taxon>Actinomycetota</taxon>
        <taxon>Actinomycetes</taxon>
        <taxon>Micrococcales</taxon>
        <taxon>Micrococcaceae</taxon>
        <taxon>Kocuria</taxon>
    </lineage>
</organism>
<dbReference type="CDD" id="cd00641">
    <property type="entry name" value="GTP_cyclohydro2"/>
    <property type="match status" value="1"/>
</dbReference>
<comment type="similarity">
    <text evidence="2">In the N-terminal section; belongs to the DHBP synthase family.</text>
</comment>
<sequence>MSLEFRTSEESPDVTRVVATHLPTRHGDFALLGYRDGRGTDHVALTLGDVAADDGELPLVRLHSECLTGDALGSYRCDCGEQLDAALQAIGAAGRGVLIYIRGHEGRGIGLLDKLRAYALQDSGIDTVDANTHLGLPADARDYDQSAQILRELGVGKIWLLSSNPAKQEALEALGIHVEARVRLNVADRPENSRYLSTKRARMRHDLPPERNAWDLLAGARVPTGPLTPQEEALVLRYGPLVEAGPRLVIGQLGQSLDGFIASRTGDACFVTGEADREHLHRLRALVDAVLVGAQTVAADDCQLTVRAVNGADPARVVVDPHARIPLTAKVLTDPRSRTLWLVGSDASVPASLAPHVSVHRLETSTGFEPAAILQYLADQGLGRVLIEGGGLTVSGFLHAGVLDRLYLTSAPLLVGDGVPGIRFDGADALSGALSAPVRRFVLGDDVCTEFDFSAAKPASPAALHRADQENQPTGQD</sequence>
<dbReference type="InterPro" id="IPR024072">
    <property type="entry name" value="DHFR-like_dom_sf"/>
</dbReference>
<dbReference type="InterPro" id="IPR000926">
    <property type="entry name" value="RibA"/>
</dbReference>
<feature type="binding site" evidence="11">
    <location>
        <position position="66"/>
    </location>
    <ligand>
        <name>Zn(2+)</name>
        <dbReference type="ChEBI" id="CHEBI:29105"/>
        <note>catalytic</note>
    </ligand>
</feature>
<dbReference type="UniPathway" id="UPA00275">
    <property type="reaction ID" value="UER00400"/>
</dbReference>
<dbReference type="RefSeq" id="WP_035964272.1">
    <property type="nucleotide sequence ID" value="NZ_JROM01000030.1"/>
</dbReference>
<evidence type="ECO:0000313" key="16">
    <source>
        <dbReference type="Proteomes" id="UP000030664"/>
    </source>
</evidence>
<feature type="binding site" evidence="11">
    <location>
        <position position="127"/>
    </location>
    <ligand>
        <name>GTP</name>
        <dbReference type="ChEBI" id="CHEBI:37565"/>
    </ligand>
</feature>
<dbReference type="eggNOG" id="COG1985">
    <property type="taxonomic scope" value="Bacteria"/>
</dbReference>
<name>A0A0B0DDF4_9MICC</name>
<feature type="binding site" evidence="11">
    <location>
        <position position="82"/>
    </location>
    <ligand>
        <name>GTP</name>
        <dbReference type="ChEBI" id="CHEBI:37565"/>
    </ligand>
</feature>
<dbReference type="Gene3D" id="3.40.430.10">
    <property type="entry name" value="Dihydrofolate Reductase, subunit A"/>
    <property type="match status" value="1"/>
</dbReference>
<keyword evidence="4 11" id="KW-0479">Metal-binding</keyword>
<evidence type="ECO:0000256" key="3">
    <source>
        <dbReference type="ARBA" id="ARBA00022619"/>
    </source>
</evidence>
<evidence type="ECO:0000313" key="15">
    <source>
        <dbReference type="EMBL" id="KHE74187.1"/>
    </source>
</evidence>
<dbReference type="STRING" id="223184.AS25_08440"/>
<comment type="cofactor">
    <cofactor evidence="11">
        <name>Zn(2+)</name>
        <dbReference type="ChEBI" id="CHEBI:29105"/>
    </cofactor>
    <text evidence="11">Binds 1 zinc ion per subunit.</text>
</comment>
<dbReference type="NCBIfam" id="NF001591">
    <property type="entry name" value="PRK00393.1"/>
    <property type="match status" value="1"/>
</dbReference>
<dbReference type="GO" id="GO:0009231">
    <property type="term" value="P:riboflavin biosynthetic process"/>
    <property type="evidence" value="ECO:0007669"/>
    <property type="project" value="UniProtKB-UniRule"/>
</dbReference>
<feature type="binding site" evidence="11">
    <location>
        <begin position="61"/>
        <end position="65"/>
    </location>
    <ligand>
        <name>GTP</name>
        <dbReference type="ChEBI" id="CHEBI:37565"/>
    </ligand>
</feature>
<gene>
    <name evidence="11" type="primary">ribA</name>
    <name evidence="15" type="ORF">AS25_08440</name>
</gene>
<dbReference type="EMBL" id="JROM01000030">
    <property type="protein sequence ID" value="KHE74187.1"/>
    <property type="molecule type" value="Genomic_DNA"/>
</dbReference>
<feature type="active site" description="Nucleophile" evidence="11">
    <location>
        <position position="141"/>
    </location>
</feature>
<feature type="binding site" evidence="11">
    <location>
        <position position="167"/>
    </location>
    <ligand>
        <name>GTP</name>
        <dbReference type="ChEBI" id="CHEBI:37565"/>
    </ligand>
</feature>
<evidence type="ECO:0000256" key="1">
    <source>
        <dbReference type="ARBA" id="ARBA00004853"/>
    </source>
</evidence>
<dbReference type="GO" id="GO:0008270">
    <property type="term" value="F:zinc ion binding"/>
    <property type="evidence" value="ECO:0007669"/>
    <property type="project" value="UniProtKB-UniRule"/>
</dbReference>
<comment type="function">
    <text evidence="9 11">Catalyzes the conversion of GTP to 2,5-diamino-6-ribosylamino-4(3H)-pyrimidinone 5'-phosphate (DARP), formate and pyrophosphate.</text>
</comment>
<feature type="binding site" evidence="11">
    <location>
        <position position="77"/>
    </location>
    <ligand>
        <name>Zn(2+)</name>
        <dbReference type="ChEBI" id="CHEBI:29105"/>
        <note>catalytic</note>
    </ligand>
</feature>
<protein>
    <recommendedName>
        <fullName evidence="11">GTP cyclohydrolase-2</fullName>
        <ecNumber evidence="11">3.5.4.25</ecNumber>
    </recommendedName>
    <alternativeName>
        <fullName evidence="11">GTP cyclohydrolase II</fullName>
    </alternativeName>
</protein>
<evidence type="ECO:0000256" key="9">
    <source>
        <dbReference type="ARBA" id="ARBA00043932"/>
    </source>
</evidence>
<keyword evidence="3 11" id="KW-0686">Riboflavin biosynthesis</keyword>
<feature type="binding site" evidence="11">
    <location>
        <position position="162"/>
    </location>
    <ligand>
        <name>GTP</name>
        <dbReference type="ChEBI" id="CHEBI:37565"/>
    </ligand>
</feature>
<feature type="domain" description="Bacterial bifunctional deaminase-reductase C-terminal" evidence="14">
    <location>
        <begin position="249"/>
        <end position="420"/>
    </location>
</feature>
<dbReference type="FunFam" id="3.40.50.10990:FF:000001">
    <property type="entry name" value="Riboflavin biosynthesis protein RibBA"/>
    <property type="match status" value="1"/>
</dbReference>
<reference evidence="15 16" key="1">
    <citation type="submission" date="2014-09" db="EMBL/GenBank/DDBJ databases">
        <title>High-quality draft genome sequence of Kocuria marina SO9-6, an actinobacterium isolated from a copper mine.</title>
        <authorList>
            <person name="Castro D.B."/>
            <person name="Pereira L.B."/>
            <person name="Silva M.V."/>
            <person name="Silva B.P."/>
            <person name="Zanardi B.R."/>
            <person name="Carlos C."/>
            <person name="Belgini D.R."/>
            <person name="Limache E.G."/>
            <person name="Lacerda G.V."/>
            <person name="Nery M.B."/>
            <person name="Gomes M.B."/>
            <person name="Souza S."/>
            <person name="Silva T.M."/>
            <person name="Rodrigues V.D."/>
            <person name="Paulino L.C."/>
            <person name="Vicentini R."/>
            <person name="Ferraz L.F."/>
            <person name="Ottoboni L.M."/>
        </authorList>
    </citation>
    <scope>NUCLEOTIDE SEQUENCE [LARGE SCALE GENOMIC DNA]</scope>
    <source>
        <strain evidence="15 16">SO9-6</strain>
    </source>
</reference>
<dbReference type="PANTHER" id="PTHR21327:SF18">
    <property type="entry name" value="3,4-DIHYDROXY-2-BUTANONE 4-PHOSPHATE SYNTHASE"/>
    <property type="match status" value="1"/>
</dbReference>
<dbReference type="EC" id="3.5.4.25" evidence="11"/>
<dbReference type="GO" id="GO:0008703">
    <property type="term" value="F:5-amino-6-(5-phosphoribosylamino)uracil reductase activity"/>
    <property type="evidence" value="ECO:0007669"/>
    <property type="project" value="InterPro"/>
</dbReference>
<evidence type="ECO:0000256" key="7">
    <source>
        <dbReference type="ARBA" id="ARBA00022833"/>
    </source>
</evidence>
<evidence type="ECO:0000256" key="5">
    <source>
        <dbReference type="ARBA" id="ARBA00022741"/>
    </source>
</evidence>
<comment type="similarity">
    <text evidence="11">Belongs to the GTP cyclohydrolase II family.</text>
</comment>
<dbReference type="SUPFAM" id="SSF53597">
    <property type="entry name" value="Dihydrofolate reductase-like"/>
    <property type="match status" value="1"/>
</dbReference>
<dbReference type="PANTHER" id="PTHR21327">
    <property type="entry name" value="GTP CYCLOHYDROLASE II-RELATED"/>
    <property type="match status" value="1"/>
</dbReference>
<dbReference type="GO" id="GO:0005525">
    <property type="term" value="F:GTP binding"/>
    <property type="evidence" value="ECO:0007669"/>
    <property type="project" value="UniProtKB-KW"/>
</dbReference>
<dbReference type="AlphaFoldDB" id="A0A0B0DDF4"/>
<evidence type="ECO:0000256" key="12">
    <source>
        <dbReference type="SAM" id="MobiDB-lite"/>
    </source>
</evidence>
<evidence type="ECO:0000256" key="8">
    <source>
        <dbReference type="ARBA" id="ARBA00023134"/>
    </source>
</evidence>
<evidence type="ECO:0000256" key="4">
    <source>
        <dbReference type="ARBA" id="ARBA00022723"/>
    </source>
</evidence>
<dbReference type="InterPro" id="IPR032677">
    <property type="entry name" value="GTP_cyclohydro_II"/>
</dbReference>
<dbReference type="GO" id="GO:0005829">
    <property type="term" value="C:cytosol"/>
    <property type="evidence" value="ECO:0007669"/>
    <property type="project" value="TreeGrafter"/>
</dbReference>
<dbReference type="eggNOG" id="COG0807">
    <property type="taxonomic scope" value="Bacteria"/>
</dbReference>
<feature type="region of interest" description="Disordered" evidence="12">
    <location>
        <begin position="458"/>
        <end position="477"/>
    </location>
</feature>
<evidence type="ECO:0000259" key="14">
    <source>
        <dbReference type="Pfam" id="PF01872"/>
    </source>
</evidence>
<dbReference type="NCBIfam" id="TIGR00505">
    <property type="entry name" value="ribA"/>
    <property type="match status" value="1"/>
</dbReference>
<dbReference type="Pfam" id="PF00925">
    <property type="entry name" value="GTP_cyclohydro2"/>
    <property type="match status" value="1"/>
</dbReference>
<evidence type="ECO:0000256" key="6">
    <source>
        <dbReference type="ARBA" id="ARBA00022801"/>
    </source>
</evidence>
<dbReference type="HAMAP" id="MF_00179">
    <property type="entry name" value="RibA"/>
    <property type="match status" value="1"/>
</dbReference>
<dbReference type="InterPro" id="IPR036144">
    <property type="entry name" value="RibA-like_sf"/>
</dbReference>
<keyword evidence="6 11" id="KW-0378">Hydrolase</keyword>
<evidence type="ECO:0000259" key="13">
    <source>
        <dbReference type="Pfam" id="PF00925"/>
    </source>
</evidence>
<feature type="domain" description="GTP cyclohydrolase II" evidence="13">
    <location>
        <begin position="16"/>
        <end position="182"/>
    </location>
</feature>
<dbReference type="Proteomes" id="UP000030664">
    <property type="component" value="Unassembled WGS sequence"/>
</dbReference>
<feature type="active site" description="Proton acceptor" evidence="11">
    <location>
        <position position="139"/>
    </location>
</feature>
<keyword evidence="7 11" id="KW-0862">Zinc</keyword>
<comment type="pathway">
    <text evidence="1 11">Cofactor biosynthesis; riboflavin biosynthesis; 5-amino-6-(D-ribitylamino)uracil from GTP: step 1/4.</text>
</comment>